<feature type="compositionally biased region" description="Basic and acidic residues" evidence="3">
    <location>
        <begin position="586"/>
        <end position="612"/>
    </location>
</feature>
<evidence type="ECO:0000256" key="2">
    <source>
        <dbReference type="PROSITE-ProRule" id="PRU00117"/>
    </source>
</evidence>
<proteinExistence type="predicted"/>
<dbReference type="InterPro" id="IPR047276">
    <property type="entry name" value="KH-I_NOVA_rpt2"/>
</dbReference>
<dbReference type="KEGG" id="dci:103505368"/>
<dbReference type="InterPro" id="IPR036612">
    <property type="entry name" value="KH_dom_type_1_sf"/>
</dbReference>
<dbReference type="GO" id="GO:0010468">
    <property type="term" value="P:regulation of gene expression"/>
    <property type="evidence" value="ECO:0007669"/>
    <property type="project" value="UniProtKB-ARBA"/>
</dbReference>
<dbReference type="GO" id="GO:0003723">
    <property type="term" value="F:RNA binding"/>
    <property type="evidence" value="ECO:0007669"/>
    <property type="project" value="UniProtKB-UniRule"/>
</dbReference>
<name>A0A3Q0IJJ7_DIACI</name>
<dbReference type="Pfam" id="PF00013">
    <property type="entry name" value="KH_1"/>
    <property type="match status" value="1"/>
</dbReference>
<dbReference type="SUPFAM" id="SSF54791">
    <property type="entry name" value="Eukaryotic type KH-domain (KH-domain type I)"/>
    <property type="match status" value="1"/>
</dbReference>
<keyword evidence="2" id="KW-0694">RNA-binding</keyword>
<sequence>MQFLSGLSGSQFGQLGLEFGLGFGELGDLALNSFNSCATNDHYYRRMWYALQFDSVMADTATNNNNNNITVMDTSNSPPPDSMDSRKRNAESSPDNLKTKRTNYGGDGVCQIKIEPATCGSEETNGSSLAPHQVGAPLSVNNGVSNNNSSGLNFSLNFNSQPPVSNTTLAATSQLIEHMKVLIQALGYSDLASNEISAAMATLAKYGILGLGLGTQQALNNFTSPPSWQDPLAQSSGSRALDFPASSSFGGRPGSPGISPLRLVLAVGRGPLGAVSAPGGRNYGGGASDIESKKVEIEVPEIIVGAILGPGGRSLNDIMGRALDFPASSSFGGRPGSPGGRNYGGGASDVESKKVEIEVPEIIVGAILGPGGRSLNDIMGSLRFLMQMKVLVPNSTAGMIIGKGGSYVKLLQEQSGAYVQLSQKAKELQERCITVSGHFEANEKAMEMILEKIAEDPSSGSCSNVSYADVNGPVASVNPTGSPFATTPFLQQQQQQGNMSNYGSSLAPHQVGAPLSVNNGVSNNNSSGLNFSLNFNSQPPVSNTTLAATSQLIEHMKVLIQALGYSDLASNEISAAMATLANGQGAEKKDLAENGVKDEGEDGEDKKIKDPDSPSATPGEENGVKKAEDPSSSPGKIMATLLSSGCSSYTNPYVFLRVHCNGRYIN</sequence>
<dbReference type="PANTHER" id="PTHR10288">
    <property type="entry name" value="KH DOMAIN CONTAINING RNA BINDING PROTEIN"/>
    <property type="match status" value="1"/>
</dbReference>
<dbReference type="STRING" id="121845.A0A3Q0IJJ7"/>
<gene>
    <name evidence="6" type="primary">LOC103505368</name>
</gene>
<dbReference type="InterPro" id="IPR004087">
    <property type="entry name" value="KH_dom"/>
</dbReference>
<evidence type="ECO:0000256" key="1">
    <source>
        <dbReference type="ARBA" id="ARBA00022737"/>
    </source>
</evidence>
<feature type="region of interest" description="Disordered" evidence="3">
    <location>
        <begin position="228"/>
        <end position="254"/>
    </location>
</feature>
<keyword evidence="1" id="KW-0677">Repeat</keyword>
<evidence type="ECO:0000259" key="4">
    <source>
        <dbReference type="SMART" id="SM00322"/>
    </source>
</evidence>
<accession>A0A3Q0IJJ7</accession>
<dbReference type="SMART" id="SM00322">
    <property type="entry name" value="KH"/>
    <property type="match status" value="2"/>
</dbReference>
<dbReference type="Gene3D" id="3.30.1370.10">
    <property type="entry name" value="K Homology domain, type 1"/>
    <property type="match status" value="1"/>
</dbReference>
<dbReference type="CDD" id="cd22436">
    <property type="entry name" value="KH-I_NOVA_rpt2"/>
    <property type="match status" value="1"/>
</dbReference>
<feature type="domain" description="K Homology" evidence="4">
    <location>
        <begin position="291"/>
        <end position="376"/>
    </location>
</feature>
<evidence type="ECO:0000313" key="5">
    <source>
        <dbReference type="Proteomes" id="UP000079169"/>
    </source>
</evidence>
<dbReference type="InterPro" id="IPR004088">
    <property type="entry name" value="KH_dom_type_1"/>
</dbReference>
<dbReference type="AlphaFoldDB" id="A0A3Q0IJJ7"/>
<feature type="compositionally biased region" description="Low complexity" evidence="3">
    <location>
        <begin position="244"/>
        <end position="254"/>
    </location>
</feature>
<organism evidence="5 6">
    <name type="scientific">Diaphorina citri</name>
    <name type="common">Asian citrus psyllid</name>
    <dbReference type="NCBI Taxonomy" id="121845"/>
    <lineage>
        <taxon>Eukaryota</taxon>
        <taxon>Metazoa</taxon>
        <taxon>Ecdysozoa</taxon>
        <taxon>Arthropoda</taxon>
        <taxon>Hexapoda</taxon>
        <taxon>Insecta</taxon>
        <taxon>Pterygota</taxon>
        <taxon>Neoptera</taxon>
        <taxon>Paraneoptera</taxon>
        <taxon>Hemiptera</taxon>
        <taxon>Sternorrhyncha</taxon>
        <taxon>Psylloidea</taxon>
        <taxon>Psyllidae</taxon>
        <taxon>Diaphorininae</taxon>
        <taxon>Diaphorina</taxon>
    </lineage>
</organism>
<dbReference type="RefSeq" id="XP_026676342.1">
    <property type="nucleotide sequence ID" value="XM_026820541.1"/>
</dbReference>
<feature type="region of interest" description="Disordered" evidence="3">
    <location>
        <begin position="64"/>
        <end position="104"/>
    </location>
</feature>
<feature type="domain" description="K Homology" evidence="4">
    <location>
        <begin position="384"/>
        <end position="454"/>
    </location>
</feature>
<evidence type="ECO:0000256" key="3">
    <source>
        <dbReference type="SAM" id="MobiDB-lite"/>
    </source>
</evidence>
<evidence type="ECO:0000313" key="6">
    <source>
        <dbReference type="RefSeq" id="XP_026676342.1"/>
    </source>
</evidence>
<dbReference type="Proteomes" id="UP000079169">
    <property type="component" value="Unplaced"/>
</dbReference>
<feature type="compositionally biased region" description="Polar residues" evidence="3">
    <location>
        <begin position="228"/>
        <end position="238"/>
    </location>
</feature>
<reference evidence="6" key="1">
    <citation type="submission" date="2025-08" db="UniProtKB">
        <authorList>
            <consortium name="RefSeq"/>
        </authorList>
    </citation>
    <scope>IDENTIFICATION</scope>
</reference>
<protein>
    <submittedName>
        <fullName evidence="6">RNA-binding protein Nova-2-like</fullName>
    </submittedName>
</protein>
<dbReference type="PROSITE" id="PS50084">
    <property type="entry name" value="KH_TYPE_1"/>
    <property type="match status" value="3"/>
</dbReference>
<dbReference type="GeneID" id="103505368"/>
<feature type="region of interest" description="Disordered" evidence="3">
    <location>
        <begin position="585"/>
        <end position="636"/>
    </location>
</feature>
<keyword evidence="5" id="KW-1185">Reference proteome</keyword>
<dbReference type="PaxDb" id="121845-A0A3Q0IJJ7"/>